<comment type="caution">
    <text evidence="4">The sequence shown here is derived from an EMBL/GenBank/DDBJ whole genome shotgun (WGS) entry which is preliminary data.</text>
</comment>
<organism evidence="4 5">
    <name type="scientific">Aspergillus fumigatiaffinis</name>
    <dbReference type="NCBI Taxonomy" id="340414"/>
    <lineage>
        <taxon>Eukaryota</taxon>
        <taxon>Fungi</taxon>
        <taxon>Dikarya</taxon>
        <taxon>Ascomycota</taxon>
        <taxon>Pezizomycotina</taxon>
        <taxon>Eurotiomycetes</taxon>
        <taxon>Eurotiomycetidae</taxon>
        <taxon>Eurotiales</taxon>
        <taxon>Aspergillaceae</taxon>
        <taxon>Aspergillus</taxon>
        <taxon>Aspergillus subgen. Fumigati</taxon>
    </lineage>
</organism>
<keyword evidence="5" id="KW-1185">Reference proteome</keyword>
<dbReference type="OrthoDB" id="301434at2759"/>
<feature type="compositionally biased region" description="Basic and acidic residues" evidence="1">
    <location>
        <begin position="537"/>
        <end position="547"/>
    </location>
</feature>
<feature type="region of interest" description="Disordered" evidence="1">
    <location>
        <begin position="769"/>
        <end position="802"/>
    </location>
</feature>
<name>A0A8H4H6S0_9EURO</name>
<keyword evidence="2" id="KW-0812">Transmembrane</keyword>
<feature type="transmembrane region" description="Helical" evidence="2">
    <location>
        <begin position="293"/>
        <end position="313"/>
    </location>
</feature>
<dbReference type="PANTHER" id="PTHR38797:SF7">
    <property type="entry name" value="TRANSCRIPTION FACTOR DOMAIN-CONTAINING PROTEIN"/>
    <property type="match status" value="1"/>
</dbReference>
<protein>
    <recommendedName>
        <fullName evidence="3">Phosphatidic acid phosphatase type 2/haloperoxidase domain-containing protein</fullName>
    </recommendedName>
</protein>
<evidence type="ECO:0000313" key="4">
    <source>
        <dbReference type="EMBL" id="KAF4237748.1"/>
    </source>
</evidence>
<dbReference type="InterPro" id="IPR053204">
    <property type="entry name" value="Oxopyrrolidines_Biosynth-assoc"/>
</dbReference>
<dbReference type="InterPro" id="IPR000326">
    <property type="entry name" value="PAP2/HPO"/>
</dbReference>
<keyword evidence="2" id="KW-1133">Transmembrane helix</keyword>
<evidence type="ECO:0000256" key="1">
    <source>
        <dbReference type="SAM" id="MobiDB-lite"/>
    </source>
</evidence>
<feature type="transmembrane region" description="Helical" evidence="2">
    <location>
        <begin position="133"/>
        <end position="155"/>
    </location>
</feature>
<dbReference type="PANTHER" id="PTHR38797">
    <property type="entry name" value="NUCLEAR PORE COMPLEX PROTEIN NUP85-RELATED"/>
    <property type="match status" value="1"/>
</dbReference>
<proteinExistence type="predicted"/>
<gene>
    <name evidence="4" type="ORF">CNMCM6805_006805</name>
</gene>
<dbReference type="InterPro" id="IPR036938">
    <property type="entry name" value="PAP2/HPO_sf"/>
</dbReference>
<sequence>MVKGANGNPDAGLRSLDHYRNRLPQWRYVPRQKILPLVRYETPYLAWFQEKIRSPTLDSYFAFTANLGTHTFFMIFLPMLFWSGYTNLGRGFVQVLASGVFFSGFIKDLLCLPRPLSPPLQRITMSGSAALEYGFPSTHSTNAVSVAVYVLTLLNSPDTTLSSHINLIFQCMTYLYVTSIVLGRLYCGMHGFLDVIIGCLLGALITFVQNLYGPLLDDYVFSASGKQIALVVLVIIILVRIHPEPADDCPCFDDSVAFAGVIIGVQLGCWHFAKSSIAWSEPSPATIPFRYKDLGLVKTVLRFVLGVLLIFTWREVMKPLLLRTLPPIFRALEKLGLLLPRRFFTRASQYKTVPAHLKDHEVLPSFADIPSILTNIRHPRRRAVSIGPQSEADAYETMAYREKRRRESLSNKAHNYSVAEDDGDTANASMSETQPSRSARKQSKLDEYEHMMGTGISRHSPGAIAAIDREPSTEPFPAYEEEKEPDLTEVFSQVKKPRVRYDVEVVTKLVVYTGIAWVTIEGAPLVFDKSQARHAADDRDAEAEAKAKQQRRKAQNRKNQRAHQATTGLRLKGRDSGNVQESRSFQIRRWRLDEPDHFPSQEISLASERATTTSFSFRPPHTYPHMYTGTSPSTAKRTVVRESPSTATPPALNLEPQPFAFPLSSDHLLHLIQYNVCRALISNMRTLNTQPADSTICTITSHCRDDTALYPLKDIPPSLVPTTLQQTRYHAAWVNVIPFPRVRDNLIRYEGCYDPWELMQDLVGDLLNSTPAPRRRGAPVSTNVPETQRPLTLPSGSDPDEVTAGRKGLIVWGEPHEMKSWEATPGFLVKWAWVAEGCDELPFASRHPSPHHIRSFRIDQEDTRQCIARGEFKEIRSAAFSNRTWITTSRYCELGDGVDSLEEYIHSMWYMYYQLGRNISYETPDHEGLVLDIVRIQGMGPLTRPVRGNYGVDIARTAEGTLWNDLPFLATDMTNFWNSDFPTMSGTHRLNFATFLAKLASTRVGKDRLCQIALILFRNLFEERQGLCSGEESDDEDPKRSMHQLEIFHLLPAAVAWLRHTGHNLILLSEVYWNDCPSTISKGGEMFIETELGQRSPTGFSPWRYIYWLKRLHEIQEEAKEAKEELLGEYATDAIDYMLNKLEQRNSEIFRAYQNGGDALHQEKHLLCLKILLKSEATENKDLKNDSKDGVK</sequence>
<feature type="transmembrane region" description="Helical" evidence="2">
    <location>
        <begin position="60"/>
        <end position="85"/>
    </location>
</feature>
<dbReference type="EMBL" id="JAAAPX010000043">
    <property type="protein sequence ID" value="KAF4237748.1"/>
    <property type="molecule type" value="Genomic_DNA"/>
</dbReference>
<dbReference type="InterPro" id="IPR022085">
    <property type="entry name" value="OpdG"/>
</dbReference>
<evidence type="ECO:0000259" key="3">
    <source>
        <dbReference type="SMART" id="SM00014"/>
    </source>
</evidence>
<feature type="compositionally biased region" description="Polar residues" evidence="1">
    <location>
        <begin position="780"/>
        <end position="790"/>
    </location>
</feature>
<reference evidence="4" key="1">
    <citation type="journal article" date="2020" name="bioRxiv">
        <title>Genomic and phenotypic heterogeneity of clinical isolates of the human pathogens Aspergillus fumigatus, Aspergillus lentulus and Aspergillus fumigatiaffinis.</title>
        <authorList>
            <person name="dos Santos R.A.C."/>
            <person name="Steenwyk J.L."/>
            <person name="Rivero-Menendez O."/>
            <person name="Mead M.E."/>
            <person name="Silva L.P."/>
            <person name="Bastos R.W."/>
            <person name="Alastruey-Izquierdo A."/>
            <person name="Goldman G.H."/>
            <person name="Rokas A."/>
        </authorList>
    </citation>
    <scope>NUCLEOTIDE SEQUENCE</scope>
    <source>
        <strain evidence="4">CNM-CM6805</strain>
    </source>
</reference>
<feature type="region of interest" description="Disordered" evidence="1">
    <location>
        <begin position="614"/>
        <end position="654"/>
    </location>
</feature>
<evidence type="ECO:0000313" key="5">
    <source>
        <dbReference type="Proteomes" id="UP000653565"/>
    </source>
</evidence>
<evidence type="ECO:0000256" key="2">
    <source>
        <dbReference type="SAM" id="Phobius"/>
    </source>
</evidence>
<dbReference type="Proteomes" id="UP000653565">
    <property type="component" value="Unassembled WGS sequence"/>
</dbReference>
<reference evidence="4" key="2">
    <citation type="submission" date="2020-04" db="EMBL/GenBank/DDBJ databases">
        <authorList>
            <person name="Santos R.A.C."/>
            <person name="Steenwyk J.L."/>
            <person name="Rivero-Menendez O."/>
            <person name="Mead M.E."/>
            <person name="Silva L.P."/>
            <person name="Bastos R.W."/>
            <person name="Alastruey-Izquierdo A."/>
            <person name="Goldman G.H."/>
            <person name="Rokas A."/>
        </authorList>
    </citation>
    <scope>NUCLEOTIDE SEQUENCE</scope>
    <source>
        <strain evidence="4">CNM-CM6805</strain>
    </source>
</reference>
<feature type="transmembrane region" description="Helical" evidence="2">
    <location>
        <begin position="251"/>
        <end position="273"/>
    </location>
</feature>
<accession>A0A8H4H6S0</accession>
<dbReference type="SUPFAM" id="SSF48317">
    <property type="entry name" value="Acid phosphatase/Vanadium-dependent haloperoxidase"/>
    <property type="match status" value="1"/>
</dbReference>
<feature type="transmembrane region" description="Helical" evidence="2">
    <location>
        <begin position="167"/>
        <end position="185"/>
    </location>
</feature>
<dbReference type="SMART" id="SM00014">
    <property type="entry name" value="acidPPc"/>
    <property type="match status" value="1"/>
</dbReference>
<feature type="region of interest" description="Disordered" evidence="1">
    <location>
        <begin position="403"/>
        <end position="443"/>
    </location>
</feature>
<feature type="domain" description="Phosphatidic acid phosphatase type 2/haloperoxidase" evidence="3">
    <location>
        <begin position="90"/>
        <end position="210"/>
    </location>
</feature>
<feature type="compositionally biased region" description="Basic residues" evidence="1">
    <location>
        <begin position="548"/>
        <end position="561"/>
    </location>
</feature>
<keyword evidence="2" id="KW-0472">Membrane</keyword>
<feature type="region of interest" description="Disordered" evidence="1">
    <location>
        <begin position="537"/>
        <end position="582"/>
    </location>
</feature>
<dbReference type="Gene3D" id="1.20.144.10">
    <property type="entry name" value="Phosphatidic acid phosphatase type 2/haloperoxidase"/>
    <property type="match status" value="1"/>
</dbReference>
<feature type="transmembrane region" description="Helical" evidence="2">
    <location>
        <begin position="219"/>
        <end position="239"/>
    </location>
</feature>
<dbReference type="Pfam" id="PF11905">
    <property type="entry name" value="DUF3425"/>
    <property type="match status" value="1"/>
</dbReference>
<dbReference type="InterPro" id="IPR021833">
    <property type="entry name" value="DUF3425"/>
</dbReference>
<dbReference type="AlphaFoldDB" id="A0A8H4H6S0"/>
<feature type="transmembrane region" description="Helical" evidence="2">
    <location>
        <begin position="192"/>
        <end position="213"/>
    </location>
</feature>
<dbReference type="Pfam" id="PF12311">
    <property type="entry name" value="DUF3632"/>
    <property type="match status" value="1"/>
</dbReference>
<dbReference type="CDD" id="cd03388">
    <property type="entry name" value="PAP2_SPPase1"/>
    <property type="match status" value="1"/>
</dbReference>
<dbReference type="Pfam" id="PF01569">
    <property type="entry name" value="PAP2"/>
    <property type="match status" value="1"/>
</dbReference>
<feature type="compositionally biased region" description="Polar residues" evidence="1">
    <location>
        <begin position="426"/>
        <end position="437"/>
    </location>
</feature>